<feature type="region of interest" description="Disordered" evidence="1">
    <location>
        <begin position="265"/>
        <end position="381"/>
    </location>
</feature>
<dbReference type="PANTHER" id="PTHR45661">
    <property type="entry name" value="SURFACE ANTIGEN"/>
    <property type="match status" value="1"/>
</dbReference>
<feature type="chain" id="PRO_5017355000" description="Bacterial repeat domain-containing protein" evidence="3">
    <location>
        <begin position="34"/>
        <end position="1782"/>
    </location>
</feature>
<dbReference type="InterPro" id="IPR032675">
    <property type="entry name" value="LRR_dom_sf"/>
</dbReference>
<evidence type="ECO:0000256" key="1">
    <source>
        <dbReference type="SAM" id="MobiDB-lite"/>
    </source>
</evidence>
<keyword evidence="6" id="KW-1185">Reference proteome</keyword>
<evidence type="ECO:0000313" key="6">
    <source>
        <dbReference type="Proteomes" id="UP000280696"/>
    </source>
</evidence>
<feature type="compositionally biased region" description="Low complexity" evidence="1">
    <location>
        <begin position="1585"/>
        <end position="1595"/>
    </location>
</feature>
<keyword evidence="2" id="KW-0812">Transmembrane</keyword>
<dbReference type="Gene3D" id="3.80.10.10">
    <property type="entry name" value="Ribonuclease Inhibitor"/>
    <property type="match status" value="3"/>
</dbReference>
<feature type="region of interest" description="Disordered" evidence="1">
    <location>
        <begin position="1573"/>
        <end position="1599"/>
    </location>
</feature>
<name>A0A3A9AF53_9FIRM</name>
<dbReference type="PANTHER" id="PTHR45661:SF3">
    <property type="entry name" value="IG-LIKE DOMAIN-CONTAINING PROTEIN"/>
    <property type="match status" value="1"/>
</dbReference>
<dbReference type="Pfam" id="PF18998">
    <property type="entry name" value="Flg_new_2"/>
    <property type="match status" value="1"/>
</dbReference>
<dbReference type="InterPro" id="IPR044060">
    <property type="entry name" value="Bacterial_rp_domain"/>
</dbReference>
<feature type="compositionally biased region" description="Polar residues" evidence="1">
    <location>
        <begin position="306"/>
        <end position="316"/>
    </location>
</feature>
<sequence length="1782" mass="192963">MVKVKKKKNRKLRRQIRKTIGALTMASAIVVAAIPVPDVRADDPVAYADAPYDYAGRRLHTTKSGSETTSEIKKIYIEGATGQHDGNPSPDNWRSTVPILDKNTQIFADPTNVAGYDVVFYYAVPSNNVAVILGADVYSLPTGNNGNYLQIPEQFVTCQAYNEGGLYCAVNADNEFLYYQKEKDTYQVPALGIFVTRGDASLEVEPGQTRGTYYYTDENGQHQTTDAILYEIADYYVCDRDEFDTWKDETLYWYDPAHTRSIATTSLISNDDMADSTPTPTPTPEETPAPSETPVDDMGIYGESTAEPTWSPTAEPTQEPAVSPIAPTQEPAVSPIAPTQEPGALPSETPAAQETASPYQTPEASPSVSDTGLSDEPAQPTPALNEELMKEVFTYKVDNTIQAGRDISVKQKTASLKGGLVKNYMDTTVNVNDNKEHFFPVSDANTYLTVAVRYIGQQYLKDKLDGTSKTGEKEIDGTVTSENKLGVFAGLGINELRTGENLVGIGDYAFYNCTGLRSIMVNRGVNNGLTTIGNGAFAYCINLAACDLTEAGNLQVIGMDTFLGCVNLKKFQLPTGVRAIGDYCFMGCTGLEEMIFNDGLSAIGYDAFVDCSSLGSLTFPVGYVEKLPINYFKGCTNIQYVKIQNEQCDLIDGTSTADESTNHGNYGNPDKGCDIEEFVKALNWESFYLEGPHTSNSSIYETAQDHSLSFKYVIDGIEYYEKVEVCPEPAQHRISYVIRVENGQESLSKPILDRDCKTLIIPSNIGNHLISAIDDGCFSGYCNLENVTIPSSVKLIEANAFQGCHRLKNVIFEHGAEDALEIRSGAFNTQDMTNGHQNGCQNVSGNAVNGDGRLEYEPKLAFTGAISPTFGAFTYAMNGSNNYNNSSQALSYITYYSGWPTNLAVKYNPGNPEGQRNELISYPTYEHIRVGYKNGEYPYLTPEMISDAEEAVRQEQTGSVSGYYQSIIDAGKNVNVPAGVTAVKTGLFSGKRRNGQPIDGNPDPDKYIESVTLNTVNEVEPYAFVGCESLARFYYDGSGLTGSGSIGDYAFKDCEKLTNVEIGPGVAAMGIRPFGGCKDLQNVNFVNNSNFTCENQIIFGIVDNVRNSIVECLETKSGAITADDLEGVTAIQEEAFKNCDNVRSIDLSGTKVTTIPRQAFSQMDRLGIVSLPPTATNISEGAFWNTPDLYEVTITNDRMTIAADAFALVEEEETEPGSGRYDIKLVDGRPVVYPKGDPNARKDKEISFICSNDSVASNFAKDVYYIDTVEVVQVRYYVTPQGVDNARPIQVAVVSIPVNIMDDPIKWAERKVDYEPDLSNANRYPEYQYEGYVFQNWSDYESTPDGYRETYAVYKRVEEECTVNFVDVKNTTQGMVSIKVLSGSRLTQEQIPEPADKEHFIEWSADASADVSIRDRIYNDVTFYARYSDISVMPTPTTDPNASPSGGANASPGNPNATPSNTPGGSNATPTPTPKKSKSTASPTPTATPEDEVRKYTVSVSGGSGSGSYPAGAIVAVNAYYMGEGQVFDKWTSSTAGVGFANPNASSTTFTMPAANVAVTATYKTGGAGTAVTNGSSGGSGGNSGSVSQNGGTTVDVSKPGFSNTNLAGATVSGSTDNFVVKVTEDQIATDAATAALQARYGSLDRIKYLPMDISLYDSTGRNKIADTSGISVNLTLPLPDDLVQYAGNNKVAAISGGQLEDLNTRFTTVGGVPCVNFTATHFSPYVIYVDTANLTEATIDATPKTGDPIHPKWFLSLGMACVALILFFKRDRAVVVKKKMA</sequence>
<proteinExistence type="predicted"/>
<comment type="caution">
    <text evidence="5">The sequence shown here is derived from an EMBL/GenBank/DDBJ whole genome shotgun (WGS) entry which is preliminary data.</text>
</comment>
<organism evidence="5 6">
    <name type="scientific">Parablautia intestinalis</name>
    <dbReference type="NCBI Taxonomy" id="2320100"/>
    <lineage>
        <taxon>Bacteria</taxon>
        <taxon>Bacillati</taxon>
        <taxon>Bacillota</taxon>
        <taxon>Clostridia</taxon>
        <taxon>Lachnospirales</taxon>
        <taxon>Lachnospiraceae</taxon>
        <taxon>Parablautia</taxon>
    </lineage>
</organism>
<dbReference type="Pfam" id="PF13306">
    <property type="entry name" value="LRR_5"/>
    <property type="match status" value="4"/>
</dbReference>
<feature type="transmembrane region" description="Helical" evidence="2">
    <location>
        <begin position="1754"/>
        <end position="1770"/>
    </location>
</feature>
<evidence type="ECO:0000259" key="4">
    <source>
        <dbReference type="Pfam" id="PF18998"/>
    </source>
</evidence>
<dbReference type="Proteomes" id="UP000280696">
    <property type="component" value="Unassembled WGS sequence"/>
</dbReference>
<keyword evidence="2" id="KW-1133">Transmembrane helix</keyword>
<protein>
    <recommendedName>
        <fullName evidence="4">Bacterial repeat domain-containing protein</fullName>
    </recommendedName>
</protein>
<reference evidence="5 6" key="1">
    <citation type="submission" date="2018-09" db="EMBL/GenBank/DDBJ databases">
        <title>Murine metabolic-syndrome-specific gut microbial biobank.</title>
        <authorList>
            <person name="Liu C."/>
        </authorList>
    </citation>
    <scope>NUCLEOTIDE SEQUENCE [LARGE SCALE GENOMIC DNA]</scope>
    <source>
        <strain evidence="5 6">0.1xD8-82</strain>
    </source>
</reference>
<dbReference type="OrthoDB" id="9775707at2"/>
<keyword evidence="3" id="KW-0732">Signal</keyword>
<evidence type="ECO:0000256" key="2">
    <source>
        <dbReference type="SAM" id="Phobius"/>
    </source>
</evidence>
<gene>
    <name evidence="5" type="ORF">D7V94_15430</name>
</gene>
<feature type="compositionally biased region" description="Polar residues" evidence="1">
    <location>
        <begin position="1434"/>
        <end position="1467"/>
    </location>
</feature>
<feature type="domain" description="Bacterial repeat" evidence="4">
    <location>
        <begin position="1499"/>
        <end position="1565"/>
    </location>
</feature>
<evidence type="ECO:0000256" key="3">
    <source>
        <dbReference type="SAM" id="SignalP"/>
    </source>
</evidence>
<dbReference type="RefSeq" id="WP_120471230.1">
    <property type="nucleotide sequence ID" value="NZ_RAYQ01000017.1"/>
</dbReference>
<accession>A0A3A9AF53</accession>
<dbReference type="EMBL" id="RAYQ01000017">
    <property type="protein sequence ID" value="RKI90019.1"/>
    <property type="molecule type" value="Genomic_DNA"/>
</dbReference>
<dbReference type="InterPro" id="IPR026906">
    <property type="entry name" value="LRR_5"/>
</dbReference>
<feature type="compositionally biased region" description="Low complexity" evidence="1">
    <location>
        <begin position="1479"/>
        <end position="1488"/>
    </location>
</feature>
<keyword evidence="2" id="KW-0472">Membrane</keyword>
<dbReference type="SUPFAM" id="SSF52058">
    <property type="entry name" value="L domain-like"/>
    <property type="match status" value="2"/>
</dbReference>
<feature type="region of interest" description="Disordered" evidence="1">
    <location>
        <begin position="1432"/>
        <end position="1507"/>
    </location>
</feature>
<dbReference type="InterPro" id="IPR053139">
    <property type="entry name" value="Surface_bspA-like"/>
</dbReference>
<feature type="signal peptide" evidence="3">
    <location>
        <begin position="1"/>
        <end position="33"/>
    </location>
</feature>
<feature type="compositionally biased region" description="Polar residues" evidence="1">
    <location>
        <begin position="350"/>
        <end position="372"/>
    </location>
</feature>
<evidence type="ECO:0000313" key="5">
    <source>
        <dbReference type="EMBL" id="RKI90019.1"/>
    </source>
</evidence>